<dbReference type="AlphaFoldDB" id="A0A0G0M3X6"/>
<protein>
    <submittedName>
        <fullName evidence="1">Uncharacterized protein</fullName>
    </submittedName>
</protein>
<organism evidence="1 2">
    <name type="scientific">candidate division CPR2 bacterium GW2011_GWC2_39_10</name>
    <dbReference type="NCBI Taxonomy" id="1618345"/>
    <lineage>
        <taxon>Bacteria</taxon>
        <taxon>Bacteria division CPR2</taxon>
    </lineage>
</organism>
<accession>A0A0G0M3X6</accession>
<comment type="caution">
    <text evidence="1">The sequence shown here is derived from an EMBL/GenBank/DDBJ whole genome shotgun (WGS) entry which is preliminary data.</text>
</comment>
<dbReference type="EMBL" id="LBVV01000004">
    <property type="protein sequence ID" value="KKQ95060.1"/>
    <property type="molecule type" value="Genomic_DNA"/>
</dbReference>
<reference evidence="1 2" key="1">
    <citation type="journal article" date="2015" name="Nature">
        <title>rRNA introns, odd ribosomes, and small enigmatic genomes across a large radiation of phyla.</title>
        <authorList>
            <person name="Brown C.T."/>
            <person name="Hug L.A."/>
            <person name="Thomas B.C."/>
            <person name="Sharon I."/>
            <person name="Castelle C.J."/>
            <person name="Singh A."/>
            <person name="Wilkins M.J."/>
            <person name="Williams K.H."/>
            <person name="Banfield J.F."/>
        </authorList>
    </citation>
    <scope>NUCLEOTIDE SEQUENCE [LARGE SCALE GENOMIC DNA]</scope>
</reference>
<evidence type="ECO:0000313" key="1">
    <source>
        <dbReference type="EMBL" id="KKQ95060.1"/>
    </source>
</evidence>
<evidence type="ECO:0000313" key="2">
    <source>
        <dbReference type="Proteomes" id="UP000034207"/>
    </source>
</evidence>
<name>A0A0G0M3X6_UNCC2</name>
<gene>
    <name evidence="1" type="ORF">UT18_C0004G0012</name>
</gene>
<dbReference type="Proteomes" id="UP000034207">
    <property type="component" value="Unassembled WGS sequence"/>
</dbReference>
<proteinExistence type="predicted"/>
<sequence length="71" mass="8112">MSSNERYVKVKVTQGGKIRTAYYNIGTKKCNWDPYMVPENHVFLKEEPEIMLAKGQALTAEMIEEALCSLD</sequence>